<evidence type="ECO:0000313" key="1">
    <source>
        <dbReference type="EMBL" id="EHR38705.1"/>
    </source>
</evidence>
<keyword evidence="2" id="KW-1185">Reference proteome</keyword>
<dbReference type="Proteomes" id="UP000005963">
    <property type="component" value="Unassembled WGS sequence"/>
</dbReference>
<protein>
    <submittedName>
        <fullName evidence="1">Uncharacterized protein</fullName>
    </submittedName>
</protein>
<dbReference type="EMBL" id="ADMB01000024">
    <property type="protein sequence ID" value="EHR38705.1"/>
    <property type="molecule type" value="Genomic_DNA"/>
</dbReference>
<organism evidence="1 2">
    <name type="scientific">Megamonas funiformis YIT 11815</name>
    <dbReference type="NCBI Taxonomy" id="742816"/>
    <lineage>
        <taxon>Bacteria</taxon>
        <taxon>Bacillati</taxon>
        <taxon>Bacillota</taxon>
        <taxon>Negativicutes</taxon>
        <taxon>Selenomonadales</taxon>
        <taxon>Selenomonadaceae</taxon>
        <taxon>Megamonas</taxon>
    </lineage>
</organism>
<dbReference type="RefSeq" id="WP_008537726.1">
    <property type="nucleotide sequence ID" value="NZ_JH601090.1"/>
</dbReference>
<gene>
    <name evidence="1" type="ORF">HMPREF9454_00510</name>
</gene>
<sequence>MGKDVVVKQSLIDTATGEVVRQKEFYVKNKFDAEKGYYFTSQKNRISIFPSNMHEELTDADIGKMFKLSKHLQANTNLLVYRSGNNIKPMQIKHIAKLLKISERSCARFINKIIKLHMMEKTIEKNSKFSFYCCNKYFICPTVFFCGCWLNYNLYIMFKRDLDRILPNWVISKFNSKN</sequence>
<comment type="caution">
    <text evidence="1">The sequence shown here is derived from an EMBL/GenBank/DDBJ whole genome shotgun (WGS) entry which is preliminary data.</text>
</comment>
<accession>A0ABN0EKE9</accession>
<dbReference type="GeneID" id="62778782"/>
<reference evidence="1 2" key="1">
    <citation type="submission" date="2012-01" db="EMBL/GenBank/DDBJ databases">
        <title>The Genome Sequence of Megamonas funiformis YIT 11815.</title>
        <authorList>
            <consortium name="The Broad Institute Genome Sequencing Platform"/>
            <person name="Earl A."/>
            <person name="Ward D."/>
            <person name="Feldgarden M."/>
            <person name="Gevers D."/>
            <person name="Morotomi M."/>
            <person name="Young S.K."/>
            <person name="Zeng Q."/>
            <person name="Gargeya S."/>
            <person name="Fitzgerald M."/>
            <person name="Haas B."/>
            <person name="Abouelleil A."/>
            <person name="Alvarado L."/>
            <person name="Arachchi H.M."/>
            <person name="Berlin A."/>
            <person name="Chapman S.B."/>
            <person name="Gearin G."/>
            <person name="Goldberg J."/>
            <person name="Griggs A."/>
            <person name="Gujja S."/>
            <person name="Hansen M."/>
            <person name="Heiman D."/>
            <person name="Howarth C."/>
            <person name="Larimer J."/>
            <person name="Lui A."/>
            <person name="MacDonald P.J.P."/>
            <person name="McCowen C."/>
            <person name="Montmayeur A."/>
            <person name="Murphy C."/>
            <person name="Neiman D."/>
            <person name="Pearson M."/>
            <person name="Priest M."/>
            <person name="Roberts A."/>
            <person name="Saif S."/>
            <person name="Shea T."/>
            <person name="Sisk P."/>
            <person name="Stolte C."/>
            <person name="Sykes S."/>
            <person name="Wortman J."/>
            <person name="Nusbaum C."/>
            <person name="Birren B."/>
        </authorList>
    </citation>
    <scope>NUCLEOTIDE SEQUENCE [LARGE SCALE GENOMIC DNA]</scope>
    <source>
        <strain evidence="1 2">YIT 11815</strain>
    </source>
</reference>
<name>A0ABN0EKE9_9FIRM</name>
<evidence type="ECO:0000313" key="2">
    <source>
        <dbReference type="Proteomes" id="UP000005963"/>
    </source>
</evidence>
<proteinExistence type="predicted"/>